<comment type="similarity">
    <text evidence="1">Belongs to the FAH family.</text>
</comment>
<dbReference type="PANTHER" id="PTHR42796:SF4">
    <property type="entry name" value="FUMARYLACETOACETATE HYDROLASE DOMAIN-CONTAINING PROTEIN 2A"/>
    <property type="match status" value="1"/>
</dbReference>
<gene>
    <name evidence="5" type="ORF">TMPK1_00750</name>
</gene>
<feature type="domain" description="Fumarylacetoacetase-like C-terminal" evidence="4">
    <location>
        <begin position="125"/>
        <end position="337"/>
    </location>
</feature>
<sequence length="340" mass="36038">MSETRRNFLKLGAGVAIAAASVAGPAIAAPPGGIEHPRVLSFRRGQAAPRVGALTASGRICDVGAAAKKAGTKLSFDPNSMVSLISAGPRALDEVRALLAKGDADTLALADVRLTSPLPSPTRNIYAVGWNYLEHFEEGAALRGPGGAELPEHPVFFTKAVGTVNGPFDPIPYDPAVSTSIDWECELAIVIGKRGKNIPEARAMDYVFGFSVINDTTARDIQQKKHGGQWFKGKSLDGHGPMGPWIVPAAGVDYNNLQLITRVNGAVKQDYNTKAMYFKVPRIVAELSVGMELEPGDVIATGTPPGIGYARKPPEFLKPGDVMETEIVGMGTLRNEIKSV</sequence>
<dbReference type="InterPro" id="IPR051121">
    <property type="entry name" value="FAH"/>
</dbReference>
<keyword evidence="6" id="KW-1185">Reference proteome</keyword>
<evidence type="ECO:0000256" key="2">
    <source>
        <dbReference type="ARBA" id="ARBA00022723"/>
    </source>
</evidence>
<keyword evidence="2" id="KW-0479">Metal-binding</keyword>
<evidence type="ECO:0000313" key="6">
    <source>
        <dbReference type="Proteomes" id="UP000681075"/>
    </source>
</evidence>
<dbReference type="GO" id="GO:0046872">
    <property type="term" value="F:metal ion binding"/>
    <property type="evidence" value="ECO:0007669"/>
    <property type="project" value="UniProtKB-KW"/>
</dbReference>
<comment type="caution">
    <text evidence="5">The sequence shown here is derived from an EMBL/GenBank/DDBJ whole genome shotgun (WGS) entry which is preliminary data.</text>
</comment>
<dbReference type="PROSITE" id="PS51318">
    <property type="entry name" value="TAT"/>
    <property type="match status" value="1"/>
</dbReference>
<dbReference type="RefSeq" id="WP_420240733.1">
    <property type="nucleotide sequence ID" value="NZ_BOPV01000001.1"/>
</dbReference>
<dbReference type="SUPFAM" id="SSF56529">
    <property type="entry name" value="FAH"/>
    <property type="match status" value="1"/>
</dbReference>
<dbReference type="AlphaFoldDB" id="A0A8S8X5L4"/>
<dbReference type="Proteomes" id="UP000681075">
    <property type="component" value="Unassembled WGS sequence"/>
</dbReference>
<evidence type="ECO:0000256" key="3">
    <source>
        <dbReference type="SAM" id="SignalP"/>
    </source>
</evidence>
<dbReference type="FunFam" id="3.90.850.10:FF:000002">
    <property type="entry name" value="2-hydroxyhepta-2,4-diene-1,7-dioate isomerase"/>
    <property type="match status" value="1"/>
</dbReference>
<dbReference type="GO" id="GO:0016853">
    <property type="term" value="F:isomerase activity"/>
    <property type="evidence" value="ECO:0007669"/>
    <property type="project" value="UniProtKB-ARBA"/>
</dbReference>
<dbReference type="PANTHER" id="PTHR42796">
    <property type="entry name" value="FUMARYLACETOACETATE HYDROLASE DOMAIN-CONTAINING PROTEIN 2A-RELATED"/>
    <property type="match status" value="1"/>
</dbReference>
<protein>
    <submittedName>
        <fullName evidence="5">Hydrolase</fullName>
    </submittedName>
</protein>
<dbReference type="InterPro" id="IPR011234">
    <property type="entry name" value="Fumarylacetoacetase-like_C"/>
</dbReference>
<feature type="signal peptide" evidence="3">
    <location>
        <begin position="1"/>
        <end position="28"/>
    </location>
</feature>
<evidence type="ECO:0000256" key="1">
    <source>
        <dbReference type="ARBA" id="ARBA00010211"/>
    </source>
</evidence>
<dbReference type="GO" id="GO:0019752">
    <property type="term" value="P:carboxylic acid metabolic process"/>
    <property type="evidence" value="ECO:0007669"/>
    <property type="project" value="UniProtKB-ARBA"/>
</dbReference>
<reference evidence="5" key="1">
    <citation type="submission" date="2021-02" db="EMBL/GenBank/DDBJ databases">
        <title>Genome sequence of Rhodospirillales sp. strain TMPK1 isolated from soil.</title>
        <authorList>
            <person name="Nakai R."/>
            <person name="Kusada H."/>
            <person name="Tamaki H."/>
        </authorList>
    </citation>
    <scope>NUCLEOTIDE SEQUENCE</scope>
    <source>
        <strain evidence="5">TMPK1</strain>
    </source>
</reference>
<dbReference type="EMBL" id="BOPV01000001">
    <property type="protein sequence ID" value="GIL37838.1"/>
    <property type="molecule type" value="Genomic_DNA"/>
</dbReference>
<keyword evidence="5" id="KW-0378">Hydrolase</keyword>
<proteinExistence type="inferred from homology"/>
<dbReference type="InterPro" id="IPR006311">
    <property type="entry name" value="TAT_signal"/>
</dbReference>
<dbReference type="InterPro" id="IPR036663">
    <property type="entry name" value="Fumarylacetoacetase_C_sf"/>
</dbReference>
<name>A0A8S8X5L4_9PROT</name>
<dbReference type="Pfam" id="PF01557">
    <property type="entry name" value="FAA_hydrolase"/>
    <property type="match status" value="1"/>
</dbReference>
<keyword evidence="3" id="KW-0732">Signal</keyword>
<evidence type="ECO:0000313" key="5">
    <source>
        <dbReference type="EMBL" id="GIL37838.1"/>
    </source>
</evidence>
<accession>A0A8S8X5L4</accession>
<feature type="chain" id="PRO_5035851186" evidence="3">
    <location>
        <begin position="29"/>
        <end position="340"/>
    </location>
</feature>
<dbReference type="GO" id="GO:0016787">
    <property type="term" value="F:hydrolase activity"/>
    <property type="evidence" value="ECO:0007669"/>
    <property type="project" value="UniProtKB-KW"/>
</dbReference>
<dbReference type="Gene3D" id="3.90.850.10">
    <property type="entry name" value="Fumarylacetoacetase-like, C-terminal domain"/>
    <property type="match status" value="1"/>
</dbReference>
<evidence type="ECO:0000259" key="4">
    <source>
        <dbReference type="Pfam" id="PF01557"/>
    </source>
</evidence>
<organism evidence="5 6">
    <name type="scientific">Roseiterribacter gracilis</name>
    <dbReference type="NCBI Taxonomy" id="2812848"/>
    <lineage>
        <taxon>Bacteria</taxon>
        <taxon>Pseudomonadati</taxon>
        <taxon>Pseudomonadota</taxon>
        <taxon>Alphaproteobacteria</taxon>
        <taxon>Rhodospirillales</taxon>
        <taxon>Roseiterribacteraceae</taxon>
        <taxon>Roseiterribacter</taxon>
    </lineage>
</organism>